<keyword evidence="3 8" id="KW-0808">Transferase</keyword>
<protein>
    <recommendedName>
        <fullName evidence="2">hydroxymethylpyrimidine kinase</fullName>
        <ecNumber evidence="2">2.7.1.49</ecNumber>
    </recommendedName>
</protein>
<dbReference type="GO" id="GO:0005524">
    <property type="term" value="F:ATP binding"/>
    <property type="evidence" value="ECO:0007669"/>
    <property type="project" value="UniProtKB-KW"/>
</dbReference>
<comment type="pathway">
    <text evidence="1">Cofactor biosynthesis; thiamine diphosphate biosynthesis.</text>
</comment>
<dbReference type="GO" id="GO:0008902">
    <property type="term" value="F:hydroxymethylpyrimidine kinase activity"/>
    <property type="evidence" value="ECO:0007669"/>
    <property type="project" value="UniProtKB-EC"/>
</dbReference>
<dbReference type="Proteomes" id="UP000779809">
    <property type="component" value="Unassembled WGS sequence"/>
</dbReference>
<keyword evidence="6" id="KW-0067">ATP-binding</keyword>
<dbReference type="FunFam" id="3.40.1190.20:FF:000003">
    <property type="entry name" value="Phosphomethylpyrimidine kinase ThiD"/>
    <property type="match status" value="1"/>
</dbReference>
<dbReference type="Pfam" id="PF08543">
    <property type="entry name" value="Phos_pyr_kin"/>
    <property type="match status" value="1"/>
</dbReference>
<dbReference type="PANTHER" id="PTHR20858:SF17">
    <property type="entry name" value="HYDROXYMETHYLPYRIMIDINE_PHOSPHOMETHYLPYRIMIDINE KINASE THI20-RELATED"/>
    <property type="match status" value="1"/>
</dbReference>
<evidence type="ECO:0000313" key="9">
    <source>
        <dbReference type="Proteomes" id="UP000779809"/>
    </source>
</evidence>
<dbReference type="InterPro" id="IPR029056">
    <property type="entry name" value="Ribokinase-like"/>
</dbReference>
<dbReference type="GO" id="GO:0005829">
    <property type="term" value="C:cytosol"/>
    <property type="evidence" value="ECO:0007669"/>
    <property type="project" value="TreeGrafter"/>
</dbReference>
<dbReference type="Gene3D" id="3.40.1190.20">
    <property type="match status" value="1"/>
</dbReference>
<dbReference type="EMBL" id="JACPNR010000004">
    <property type="protein sequence ID" value="MBI2677318.1"/>
    <property type="molecule type" value="Genomic_DNA"/>
</dbReference>
<dbReference type="InterPro" id="IPR013749">
    <property type="entry name" value="PM/HMP-P_kinase-1"/>
</dbReference>
<dbReference type="CDD" id="cd01169">
    <property type="entry name" value="HMPP_kinase"/>
    <property type="match status" value="1"/>
</dbReference>
<comment type="caution">
    <text evidence="8">The sequence shown here is derived from an EMBL/GenBank/DDBJ whole genome shotgun (WGS) entry which is preliminary data.</text>
</comment>
<dbReference type="PANTHER" id="PTHR20858">
    <property type="entry name" value="PHOSPHOMETHYLPYRIMIDINE KINASE"/>
    <property type="match status" value="1"/>
</dbReference>
<gene>
    <name evidence="8" type="primary">thiD</name>
    <name evidence="8" type="ORF">HYX28_00900</name>
</gene>
<dbReference type="InterPro" id="IPR004399">
    <property type="entry name" value="HMP/HMP-P_kinase_dom"/>
</dbReference>
<dbReference type="GO" id="GO:0008972">
    <property type="term" value="F:phosphomethylpyrimidine kinase activity"/>
    <property type="evidence" value="ECO:0007669"/>
    <property type="project" value="InterPro"/>
</dbReference>
<name>A0A932A5Z3_9BACT</name>
<feature type="domain" description="Pyridoxamine kinase/Phosphomethylpyrimidine kinase" evidence="7">
    <location>
        <begin position="15"/>
        <end position="257"/>
    </location>
</feature>
<evidence type="ECO:0000259" key="7">
    <source>
        <dbReference type="Pfam" id="PF08543"/>
    </source>
</evidence>
<evidence type="ECO:0000256" key="3">
    <source>
        <dbReference type="ARBA" id="ARBA00022679"/>
    </source>
</evidence>
<dbReference type="NCBIfam" id="TIGR00097">
    <property type="entry name" value="HMP-P_kinase"/>
    <property type="match status" value="1"/>
</dbReference>
<evidence type="ECO:0000256" key="5">
    <source>
        <dbReference type="ARBA" id="ARBA00022777"/>
    </source>
</evidence>
<dbReference type="EC" id="2.7.1.49" evidence="2"/>
<proteinExistence type="predicted"/>
<keyword evidence="4" id="KW-0547">Nucleotide-binding</keyword>
<keyword evidence="5 8" id="KW-0418">Kinase</keyword>
<sequence>MPPTPPIVLTIAGFDPSSGAGTTADIKTIAAHGCFGVGCITALTVQSTLGVRRSEPVSGKMIRDTLKELAADFTFAAVRIGMLGSADGVAAVVDFLKSGKQANVVLDPVIRSSSGEPLLDDKGVDRLRKELLPLATVITPNIDEAAALANMPVTNVEQMKLAAAALKQMGAKNVVVTGGHLDKPVDVLNVGGHVHEFASDRLRSSSTHGTGCAFATALACHLALGRDLDDAVVMSKAYVSSAIARAAKIGKGAGPVNHLYRMDDQPRPAQDAIEKTH</sequence>
<evidence type="ECO:0000256" key="6">
    <source>
        <dbReference type="ARBA" id="ARBA00022840"/>
    </source>
</evidence>
<evidence type="ECO:0000256" key="2">
    <source>
        <dbReference type="ARBA" id="ARBA00012135"/>
    </source>
</evidence>
<accession>A0A932A5Z3</accession>
<organism evidence="8 9">
    <name type="scientific">Candidatus Korobacter versatilis</name>
    <dbReference type="NCBI Taxonomy" id="658062"/>
    <lineage>
        <taxon>Bacteria</taxon>
        <taxon>Pseudomonadati</taxon>
        <taxon>Acidobacteriota</taxon>
        <taxon>Terriglobia</taxon>
        <taxon>Terriglobales</taxon>
        <taxon>Candidatus Korobacteraceae</taxon>
        <taxon>Candidatus Korobacter</taxon>
    </lineage>
</organism>
<dbReference type="SUPFAM" id="SSF53613">
    <property type="entry name" value="Ribokinase-like"/>
    <property type="match status" value="1"/>
</dbReference>
<dbReference type="GO" id="GO:0009228">
    <property type="term" value="P:thiamine biosynthetic process"/>
    <property type="evidence" value="ECO:0007669"/>
    <property type="project" value="InterPro"/>
</dbReference>
<reference evidence="8" key="1">
    <citation type="submission" date="2020-07" db="EMBL/GenBank/DDBJ databases">
        <title>Huge and variable diversity of episymbiotic CPR bacteria and DPANN archaea in groundwater ecosystems.</title>
        <authorList>
            <person name="He C.Y."/>
            <person name="Keren R."/>
            <person name="Whittaker M."/>
            <person name="Farag I.F."/>
            <person name="Doudna J."/>
            <person name="Cate J.H.D."/>
            <person name="Banfield J.F."/>
        </authorList>
    </citation>
    <scope>NUCLEOTIDE SEQUENCE</scope>
    <source>
        <strain evidence="8">NC_groundwater_580_Pr5_B-0.1um_64_19</strain>
    </source>
</reference>
<evidence type="ECO:0000313" key="8">
    <source>
        <dbReference type="EMBL" id="MBI2677318.1"/>
    </source>
</evidence>
<evidence type="ECO:0000256" key="1">
    <source>
        <dbReference type="ARBA" id="ARBA00004948"/>
    </source>
</evidence>
<evidence type="ECO:0000256" key="4">
    <source>
        <dbReference type="ARBA" id="ARBA00022741"/>
    </source>
</evidence>
<dbReference type="AlphaFoldDB" id="A0A932A5Z3"/>